<dbReference type="AlphaFoldDB" id="A0AAV5LU88"/>
<name>A0AAV5LU88_9ROSI</name>
<organism evidence="2 3">
    <name type="scientific">Rubroshorea leprosula</name>
    <dbReference type="NCBI Taxonomy" id="152421"/>
    <lineage>
        <taxon>Eukaryota</taxon>
        <taxon>Viridiplantae</taxon>
        <taxon>Streptophyta</taxon>
        <taxon>Embryophyta</taxon>
        <taxon>Tracheophyta</taxon>
        <taxon>Spermatophyta</taxon>
        <taxon>Magnoliopsida</taxon>
        <taxon>eudicotyledons</taxon>
        <taxon>Gunneridae</taxon>
        <taxon>Pentapetalae</taxon>
        <taxon>rosids</taxon>
        <taxon>malvids</taxon>
        <taxon>Malvales</taxon>
        <taxon>Dipterocarpaceae</taxon>
        <taxon>Rubroshorea</taxon>
    </lineage>
</organism>
<dbReference type="Pfam" id="PF07734">
    <property type="entry name" value="FBA_1"/>
    <property type="match status" value="1"/>
</dbReference>
<dbReference type="InterPro" id="IPR017451">
    <property type="entry name" value="F-box-assoc_interact_dom"/>
</dbReference>
<dbReference type="InterPro" id="IPR006527">
    <property type="entry name" value="F-box-assoc_dom_typ1"/>
</dbReference>
<dbReference type="InterPro" id="IPR050796">
    <property type="entry name" value="SCF_F-box_component"/>
</dbReference>
<evidence type="ECO:0000313" key="2">
    <source>
        <dbReference type="EMBL" id="GKV40727.1"/>
    </source>
</evidence>
<sequence length="362" mass="41217">MAKAKDFADDLTRDIIGRLSDPKSVRRFKSVSKSWRSMISEIQREDLVIVSGCRVYSADLDSPHILKQHYVPHGGEPVILRGSCNSLILLSSHYNIILSNKLSGDYQLIPYPEIITSEPYYKEDSMFLLHGLGYDSVDDDYKIVQIIWFCCVNHCLSRFEFKVFSLRNKIWRSPKRTSIKSSPVPYIMGSNFNMSKAVLVGSSVHWAAHYEQKSQYLVFAFDLTTEESHEIELPEKTKADVVGTLGGNLTVTHSKNEVVDIWVMKEYKVKASWTHAFRIPIVIYRGIYVSNCIRPIAYSRNGGQKILLECGDCSLFWYDLGNNKLDVVGINEHQVDEIYGITLCSYSQLPKSTGNHLLLKPS</sequence>
<dbReference type="NCBIfam" id="TIGR01640">
    <property type="entry name" value="F_box_assoc_1"/>
    <property type="match status" value="1"/>
</dbReference>
<dbReference type="EMBL" id="BPVZ01000144">
    <property type="protein sequence ID" value="GKV40727.1"/>
    <property type="molecule type" value="Genomic_DNA"/>
</dbReference>
<evidence type="ECO:0000259" key="1">
    <source>
        <dbReference type="Pfam" id="PF07734"/>
    </source>
</evidence>
<comment type="caution">
    <text evidence="2">The sequence shown here is derived from an EMBL/GenBank/DDBJ whole genome shotgun (WGS) entry which is preliminary data.</text>
</comment>
<evidence type="ECO:0000313" key="3">
    <source>
        <dbReference type="Proteomes" id="UP001054252"/>
    </source>
</evidence>
<protein>
    <recommendedName>
        <fullName evidence="1">F-box associated beta-propeller type 1 domain-containing protein</fullName>
    </recommendedName>
</protein>
<dbReference type="PANTHER" id="PTHR31672">
    <property type="entry name" value="BNACNNG10540D PROTEIN"/>
    <property type="match status" value="1"/>
</dbReference>
<proteinExistence type="predicted"/>
<dbReference type="InterPro" id="IPR036047">
    <property type="entry name" value="F-box-like_dom_sf"/>
</dbReference>
<dbReference type="SUPFAM" id="SSF81383">
    <property type="entry name" value="F-box domain"/>
    <property type="match status" value="1"/>
</dbReference>
<gene>
    <name evidence="2" type="ORF">SLEP1_g48336</name>
</gene>
<feature type="domain" description="F-box associated beta-propeller type 1" evidence="1">
    <location>
        <begin position="83"/>
        <end position="280"/>
    </location>
</feature>
<dbReference type="Proteomes" id="UP001054252">
    <property type="component" value="Unassembled WGS sequence"/>
</dbReference>
<accession>A0AAV5LU88</accession>
<keyword evidence="3" id="KW-1185">Reference proteome</keyword>
<reference evidence="2 3" key="1">
    <citation type="journal article" date="2021" name="Commun. Biol.">
        <title>The genome of Shorea leprosula (Dipterocarpaceae) highlights the ecological relevance of drought in aseasonal tropical rainforests.</title>
        <authorList>
            <person name="Ng K.K.S."/>
            <person name="Kobayashi M.J."/>
            <person name="Fawcett J.A."/>
            <person name="Hatakeyama M."/>
            <person name="Paape T."/>
            <person name="Ng C.H."/>
            <person name="Ang C.C."/>
            <person name="Tnah L.H."/>
            <person name="Lee C.T."/>
            <person name="Nishiyama T."/>
            <person name="Sese J."/>
            <person name="O'Brien M.J."/>
            <person name="Copetti D."/>
            <person name="Mohd Noor M.I."/>
            <person name="Ong R.C."/>
            <person name="Putra M."/>
            <person name="Sireger I.Z."/>
            <person name="Indrioko S."/>
            <person name="Kosugi Y."/>
            <person name="Izuno A."/>
            <person name="Isagi Y."/>
            <person name="Lee S.L."/>
            <person name="Shimizu K.K."/>
        </authorList>
    </citation>
    <scope>NUCLEOTIDE SEQUENCE [LARGE SCALE GENOMIC DNA]</scope>
    <source>
        <strain evidence="2">214</strain>
    </source>
</reference>
<dbReference type="PANTHER" id="PTHR31672:SF13">
    <property type="entry name" value="F-BOX PROTEIN CPR30-LIKE"/>
    <property type="match status" value="1"/>
</dbReference>